<feature type="transmembrane region" description="Helical" evidence="1">
    <location>
        <begin position="166"/>
        <end position="188"/>
    </location>
</feature>
<sequence length="280" mass="31955">MKRLQLFEFMDFEWFPKFLRDLITDVLNSMLKKGSPYDDIIPVIKKVMKKSDTNQIVDLCSGGGGPWLGMIDTLQKEDESVKLTLTDKFPNKEAIERITKDCNNKLVYIPESVDAAEVPADLKGMRTIFGGFHHMNSSDAKAIFKNAAEKRQGIVVGESMLMPPGFAWTILPILILLSPLFLIFYWIQFAKVIRGDIQTFFARLIFTYLIPIAPLVMMFDGFVSIVRIYTKKDLEEIVHSIEAEGYTWEVNMVQTKKNQPPIVYAAGYPNQNELLKEEGN</sequence>
<name>A0A8I2BAX2_BACIU</name>
<organism evidence="2 3">
    <name type="scientific">Bacillus subtilis</name>
    <dbReference type="NCBI Taxonomy" id="1423"/>
    <lineage>
        <taxon>Bacteria</taxon>
        <taxon>Bacillati</taxon>
        <taxon>Bacillota</taxon>
        <taxon>Bacilli</taxon>
        <taxon>Bacillales</taxon>
        <taxon>Bacillaceae</taxon>
        <taxon>Bacillus</taxon>
    </lineage>
</organism>
<feature type="transmembrane region" description="Helical" evidence="1">
    <location>
        <begin position="200"/>
        <end position="223"/>
    </location>
</feature>
<dbReference type="EMBL" id="JAGFPW010000037">
    <property type="protein sequence ID" value="MBO3796933.1"/>
    <property type="molecule type" value="Genomic_DNA"/>
</dbReference>
<keyword evidence="1" id="KW-0812">Transmembrane</keyword>
<dbReference type="AlphaFoldDB" id="A0A8I2BAX2"/>
<evidence type="ECO:0008006" key="4">
    <source>
        <dbReference type="Google" id="ProtNLM"/>
    </source>
</evidence>
<dbReference type="Proteomes" id="UP000665181">
    <property type="component" value="Unassembled WGS sequence"/>
</dbReference>
<keyword evidence="1" id="KW-1133">Transmembrane helix</keyword>
<gene>
    <name evidence="2" type="ORF">J5227_22100</name>
</gene>
<proteinExistence type="predicted"/>
<keyword evidence="1" id="KW-0472">Membrane</keyword>
<protein>
    <recommendedName>
        <fullName evidence="4">Class I SAM-dependent methyltransferase</fullName>
    </recommendedName>
</protein>
<reference evidence="2" key="1">
    <citation type="submission" date="2021-03" db="EMBL/GenBank/DDBJ databases">
        <title>Isolation of Bacillus subtilis from fermented food sample.</title>
        <authorList>
            <person name="Lakshmanan V."/>
            <person name="Athira K."/>
            <person name="Rajagopal K."/>
        </authorList>
    </citation>
    <scope>NUCLEOTIDE SEQUENCE</scope>
    <source>
        <strain evidence="2">S1</strain>
    </source>
</reference>
<evidence type="ECO:0000256" key="1">
    <source>
        <dbReference type="SAM" id="Phobius"/>
    </source>
</evidence>
<evidence type="ECO:0000313" key="3">
    <source>
        <dbReference type="Proteomes" id="UP000665181"/>
    </source>
</evidence>
<accession>A0A8I2BAX2</accession>
<evidence type="ECO:0000313" key="2">
    <source>
        <dbReference type="EMBL" id="MBO3796933.1"/>
    </source>
</evidence>
<dbReference type="RefSeq" id="WP_208556936.1">
    <property type="nucleotide sequence ID" value="NZ_JAGFPW010000037.1"/>
</dbReference>
<comment type="caution">
    <text evidence="2">The sequence shown here is derived from an EMBL/GenBank/DDBJ whole genome shotgun (WGS) entry which is preliminary data.</text>
</comment>